<accession>A0A1F4PNZ0</accession>
<name>A0A1F4PNZ0_UNCK3</name>
<comment type="caution">
    <text evidence="1">The sequence shown here is derived from an EMBL/GenBank/DDBJ whole genome shotgun (WGS) entry which is preliminary data.</text>
</comment>
<dbReference type="STRING" id="1798539.A2994_00875"/>
<organism evidence="1 2">
    <name type="scientific">candidate division Kazan bacterium RIFCSPLOWO2_01_FULL_48_13</name>
    <dbReference type="NCBI Taxonomy" id="1798539"/>
    <lineage>
        <taxon>Bacteria</taxon>
        <taxon>Bacteria division Kazan-3B-28</taxon>
    </lineage>
</organism>
<gene>
    <name evidence="1" type="ORF">A2994_00875</name>
</gene>
<dbReference type="Proteomes" id="UP000179010">
    <property type="component" value="Unassembled WGS sequence"/>
</dbReference>
<sequence length="128" mass="13881">MTETTGTIVGKTFPANDGATNVALLAIIRTSGLSEAETDNVLVAVEKSLTGPRQRVPIYRPGKGDQTPELAATVNVTASGNLSIAVLPKQPGITYRLRIPRTAYQRDRIKRFLRTVQIPHREEGGNDN</sequence>
<evidence type="ECO:0000313" key="1">
    <source>
        <dbReference type="EMBL" id="OGB85563.1"/>
    </source>
</evidence>
<reference evidence="1 2" key="1">
    <citation type="journal article" date="2016" name="Nat. Commun.">
        <title>Thousands of microbial genomes shed light on interconnected biogeochemical processes in an aquifer system.</title>
        <authorList>
            <person name="Anantharaman K."/>
            <person name="Brown C.T."/>
            <person name="Hug L.A."/>
            <person name="Sharon I."/>
            <person name="Castelle C.J."/>
            <person name="Probst A.J."/>
            <person name="Thomas B.C."/>
            <person name="Singh A."/>
            <person name="Wilkins M.J."/>
            <person name="Karaoz U."/>
            <person name="Brodie E.L."/>
            <person name="Williams K.H."/>
            <person name="Hubbard S.S."/>
            <person name="Banfield J.F."/>
        </authorList>
    </citation>
    <scope>NUCLEOTIDE SEQUENCE [LARGE SCALE GENOMIC DNA]</scope>
</reference>
<dbReference type="AlphaFoldDB" id="A0A1F4PNZ0"/>
<dbReference type="EMBL" id="METE01000002">
    <property type="protein sequence ID" value="OGB85563.1"/>
    <property type="molecule type" value="Genomic_DNA"/>
</dbReference>
<protein>
    <submittedName>
        <fullName evidence="1">Uncharacterized protein</fullName>
    </submittedName>
</protein>
<evidence type="ECO:0000313" key="2">
    <source>
        <dbReference type="Proteomes" id="UP000179010"/>
    </source>
</evidence>
<proteinExistence type="predicted"/>